<dbReference type="EMBL" id="JAELUP010000107">
    <property type="protein sequence ID" value="MBJ6363909.1"/>
    <property type="molecule type" value="Genomic_DNA"/>
</dbReference>
<dbReference type="PANTHER" id="PTHR43309">
    <property type="entry name" value="5-OXOPROLINASE SUBUNIT C"/>
    <property type="match status" value="1"/>
</dbReference>
<gene>
    <name evidence="5" type="ORF">JFN88_22090</name>
</gene>
<dbReference type="PANTHER" id="PTHR43309:SF3">
    <property type="entry name" value="5-OXOPROLINASE SUBUNIT C"/>
    <property type="match status" value="1"/>
</dbReference>
<comment type="caution">
    <text evidence="5">The sequence shown here is derived from an EMBL/GenBank/DDBJ whole genome shotgun (WGS) entry which is preliminary data.</text>
</comment>
<dbReference type="Gene3D" id="2.40.100.10">
    <property type="entry name" value="Cyclophilin-like"/>
    <property type="match status" value="1"/>
</dbReference>
<protein>
    <submittedName>
        <fullName evidence="5">Biotin-dependent carboxyltransferase family protein</fullName>
    </submittedName>
</protein>
<keyword evidence="3" id="KW-0067">ATP-binding</keyword>
<dbReference type="SMART" id="SM00797">
    <property type="entry name" value="AHS2"/>
    <property type="match status" value="1"/>
</dbReference>
<dbReference type="NCBIfam" id="TIGR00724">
    <property type="entry name" value="urea_amlyse_rel"/>
    <property type="match status" value="1"/>
</dbReference>
<dbReference type="Proteomes" id="UP000640274">
    <property type="component" value="Unassembled WGS sequence"/>
</dbReference>
<sequence>MSLTVLEPGFYTTIQDMGRPGLRHAGLGAGGAMDSYALCVANLLTGNEPQAAGLELTLSGPVLRAEQDMLIALTGADMEPRIVGGMELPMWRPVWLAAGTVFTLGRAAAGCRAYLAVAGGIHVPPQLGGRGTDVRVRIGGLSGRPLAAGDAIPCMAAGDGAPPAVALEARLRQRVLAEGRRQAIAMAAPRWFAPPRAYGGAGADGIVLRAMPGAESGQFSEAARTALYREPFRVAPASDRMGLRLSGPMLERTTRAELLSHGVAPGTVQVPPGGSPIVLAADCQTTGGYPKIAQVAHVDLPLLAQARPGATIRFQPIDLAEAQQLDLAREQELAQLAAGIKAAMSGL</sequence>
<evidence type="ECO:0000256" key="3">
    <source>
        <dbReference type="ARBA" id="ARBA00022840"/>
    </source>
</evidence>
<name>A0A934MT55_9BACL</name>
<evidence type="ECO:0000313" key="5">
    <source>
        <dbReference type="EMBL" id="MBJ6363909.1"/>
    </source>
</evidence>
<dbReference type="GO" id="GO:0005524">
    <property type="term" value="F:ATP binding"/>
    <property type="evidence" value="ECO:0007669"/>
    <property type="project" value="UniProtKB-KW"/>
</dbReference>
<evidence type="ECO:0000259" key="4">
    <source>
        <dbReference type="SMART" id="SM00797"/>
    </source>
</evidence>
<dbReference type="GO" id="GO:0016787">
    <property type="term" value="F:hydrolase activity"/>
    <property type="evidence" value="ECO:0007669"/>
    <property type="project" value="UniProtKB-KW"/>
</dbReference>
<dbReference type="AlphaFoldDB" id="A0A934MT55"/>
<dbReference type="InterPro" id="IPR029000">
    <property type="entry name" value="Cyclophilin-like_dom_sf"/>
</dbReference>
<dbReference type="InterPro" id="IPR052708">
    <property type="entry name" value="PxpC"/>
</dbReference>
<dbReference type="SUPFAM" id="SSF50891">
    <property type="entry name" value="Cyclophilin-like"/>
    <property type="match status" value="1"/>
</dbReference>
<reference evidence="5" key="1">
    <citation type="submission" date="2020-12" db="EMBL/GenBank/DDBJ databases">
        <authorList>
            <person name="Huq M.A."/>
        </authorList>
    </citation>
    <scope>NUCLEOTIDE SEQUENCE</scope>
    <source>
        <strain evidence="5">MAHUQ-46</strain>
    </source>
</reference>
<evidence type="ECO:0000256" key="1">
    <source>
        <dbReference type="ARBA" id="ARBA00022741"/>
    </source>
</evidence>
<dbReference type="Pfam" id="PF02626">
    <property type="entry name" value="CT_A_B"/>
    <property type="match status" value="1"/>
</dbReference>
<keyword evidence="2" id="KW-0378">Hydrolase</keyword>
<dbReference type="InterPro" id="IPR003778">
    <property type="entry name" value="CT_A_B"/>
</dbReference>
<keyword evidence="1" id="KW-0547">Nucleotide-binding</keyword>
<accession>A0A934MT55</accession>
<evidence type="ECO:0000313" key="6">
    <source>
        <dbReference type="Proteomes" id="UP000640274"/>
    </source>
</evidence>
<feature type="domain" description="Carboxyltransferase" evidence="4">
    <location>
        <begin position="24"/>
        <end position="332"/>
    </location>
</feature>
<evidence type="ECO:0000256" key="2">
    <source>
        <dbReference type="ARBA" id="ARBA00022801"/>
    </source>
</evidence>
<proteinExistence type="predicted"/>
<organism evidence="5 6">
    <name type="scientific">Paenibacillus roseus</name>
    <dbReference type="NCBI Taxonomy" id="2798579"/>
    <lineage>
        <taxon>Bacteria</taxon>
        <taxon>Bacillati</taxon>
        <taxon>Bacillota</taxon>
        <taxon>Bacilli</taxon>
        <taxon>Bacillales</taxon>
        <taxon>Paenibacillaceae</taxon>
        <taxon>Paenibacillus</taxon>
    </lineage>
</organism>
<keyword evidence="6" id="KW-1185">Reference proteome</keyword>